<dbReference type="CDD" id="cd02042">
    <property type="entry name" value="ParAB_family"/>
    <property type="match status" value="1"/>
</dbReference>
<evidence type="ECO:0000259" key="1">
    <source>
        <dbReference type="Pfam" id="PF13614"/>
    </source>
</evidence>
<dbReference type="InterPro" id="IPR050678">
    <property type="entry name" value="DNA_Partitioning_ATPase"/>
</dbReference>
<dbReference type="Gene3D" id="3.40.50.300">
    <property type="entry name" value="P-loop containing nucleotide triphosphate hydrolases"/>
    <property type="match status" value="1"/>
</dbReference>
<dbReference type="EMBL" id="BMIG01000001">
    <property type="protein sequence ID" value="GGA86814.1"/>
    <property type="molecule type" value="Genomic_DNA"/>
</dbReference>
<gene>
    <name evidence="2" type="ORF">GCM10011496_04350</name>
</gene>
<evidence type="ECO:0000313" key="2">
    <source>
        <dbReference type="EMBL" id="GGA86814.1"/>
    </source>
</evidence>
<dbReference type="InterPro" id="IPR027417">
    <property type="entry name" value="P-loop_NTPase"/>
</dbReference>
<evidence type="ECO:0000313" key="3">
    <source>
        <dbReference type="Proteomes" id="UP000620596"/>
    </source>
</evidence>
<feature type="domain" description="AAA" evidence="1">
    <location>
        <begin position="1"/>
        <end position="196"/>
    </location>
</feature>
<reference evidence="2" key="2">
    <citation type="submission" date="2020-09" db="EMBL/GenBank/DDBJ databases">
        <authorList>
            <person name="Sun Q."/>
            <person name="Zhou Y."/>
        </authorList>
    </citation>
    <scope>NUCLEOTIDE SEQUENCE</scope>
    <source>
        <strain evidence="2">CGMCC 1.15322</strain>
    </source>
</reference>
<dbReference type="SUPFAM" id="SSF52540">
    <property type="entry name" value="P-loop containing nucleoside triphosphate hydrolases"/>
    <property type="match status" value="1"/>
</dbReference>
<dbReference type="Proteomes" id="UP000620596">
    <property type="component" value="Unassembled WGS sequence"/>
</dbReference>
<keyword evidence="3" id="KW-1185">Reference proteome</keyword>
<dbReference type="InterPro" id="IPR025669">
    <property type="entry name" value="AAA_dom"/>
</dbReference>
<dbReference type="PANTHER" id="PTHR13696:SF52">
    <property type="entry name" value="PARA FAMILY PROTEIN CT_582"/>
    <property type="match status" value="1"/>
</dbReference>
<accession>A0A916WCW0</accession>
<dbReference type="Pfam" id="PF13614">
    <property type="entry name" value="AAA_31"/>
    <property type="match status" value="1"/>
</dbReference>
<comment type="caution">
    <text evidence="2">The sequence shown here is derived from an EMBL/GenBank/DDBJ whole genome shotgun (WGS) entry which is preliminary data.</text>
</comment>
<reference evidence="2" key="1">
    <citation type="journal article" date="2014" name="Int. J. Syst. Evol. Microbiol.">
        <title>Complete genome sequence of Corynebacterium casei LMG S-19264T (=DSM 44701T), isolated from a smear-ripened cheese.</title>
        <authorList>
            <consortium name="US DOE Joint Genome Institute (JGI-PGF)"/>
            <person name="Walter F."/>
            <person name="Albersmeier A."/>
            <person name="Kalinowski J."/>
            <person name="Ruckert C."/>
        </authorList>
    </citation>
    <scope>NUCLEOTIDE SEQUENCE</scope>
    <source>
        <strain evidence="2">CGMCC 1.15322</strain>
    </source>
</reference>
<organism evidence="2 3">
    <name type="scientific">Polaromonas eurypsychrophila</name>
    <dbReference type="NCBI Taxonomy" id="1614635"/>
    <lineage>
        <taxon>Bacteria</taxon>
        <taxon>Pseudomonadati</taxon>
        <taxon>Pseudomonadota</taxon>
        <taxon>Betaproteobacteria</taxon>
        <taxon>Burkholderiales</taxon>
        <taxon>Comamonadaceae</taxon>
        <taxon>Polaromonas</taxon>
    </lineage>
</organism>
<protein>
    <submittedName>
        <fullName evidence="2">Phage-related regulatory protein</fullName>
    </submittedName>
</protein>
<sequence length="331" mass="36571">MKSIAFFNNKGGVGKTTLLCNVAGYLALEKGYKVLVVDADPQCNATQSLFSDDTLDAIYKKKSFTIDNVVKPLALGKGYTDLLETRKSKNFGVDVLVGDPRLALTEDLLATDWGHAVSGNVRGLRTTLLFRHLLHMCGDYDYVLFDVGPSLGAINRSVLLAVGYFLTPLSTDIFSLKALENISLSLVKWKKQYENAINQADDSSEIGIEDLNWRLQFLGYVTQQYTAKRDVEGKPRAVRAFDHIIKKVPSAIKDQIVAKLQPEAKKNVDYVLGTIPTLHSLIPLSQTSRRPIFSLRAVDGVVGAHFAKVAEYKKTIQEIADHVVVNLGDLE</sequence>
<dbReference type="PANTHER" id="PTHR13696">
    <property type="entry name" value="P-LOOP CONTAINING NUCLEOSIDE TRIPHOSPHATE HYDROLASE"/>
    <property type="match status" value="1"/>
</dbReference>
<dbReference type="RefSeq" id="WP_188706098.1">
    <property type="nucleotide sequence ID" value="NZ_BMIG01000001.1"/>
</dbReference>
<proteinExistence type="predicted"/>
<name>A0A916WCW0_9BURK</name>
<dbReference type="AlphaFoldDB" id="A0A916WCW0"/>